<proteinExistence type="predicted"/>
<organism evidence="1 2">
    <name type="scientific">Paramecium sonneborni</name>
    <dbReference type="NCBI Taxonomy" id="65129"/>
    <lineage>
        <taxon>Eukaryota</taxon>
        <taxon>Sar</taxon>
        <taxon>Alveolata</taxon>
        <taxon>Ciliophora</taxon>
        <taxon>Intramacronucleata</taxon>
        <taxon>Oligohymenophorea</taxon>
        <taxon>Peniculida</taxon>
        <taxon>Parameciidae</taxon>
        <taxon>Paramecium</taxon>
    </lineage>
</organism>
<protein>
    <submittedName>
        <fullName evidence="1">Uncharacterized protein</fullName>
    </submittedName>
</protein>
<comment type="caution">
    <text evidence="1">The sequence shown here is derived from an EMBL/GenBank/DDBJ whole genome shotgun (WGS) entry which is preliminary data.</text>
</comment>
<evidence type="ECO:0000313" key="1">
    <source>
        <dbReference type="EMBL" id="CAD8069748.1"/>
    </source>
</evidence>
<reference evidence="1" key="1">
    <citation type="submission" date="2021-01" db="EMBL/GenBank/DDBJ databases">
        <authorList>
            <consortium name="Genoscope - CEA"/>
            <person name="William W."/>
        </authorList>
    </citation>
    <scope>NUCLEOTIDE SEQUENCE</scope>
</reference>
<dbReference type="AlphaFoldDB" id="A0A8S1LNA6"/>
<dbReference type="EMBL" id="CAJJDN010000026">
    <property type="protein sequence ID" value="CAD8069748.1"/>
    <property type="molecule type" value="Genomic_DNA"/>
</dbReference>
<name>A0A8S1LNA6_9CILI</name>
<keyword evidence="2" id="KW-1185">Reference proteome</keyword>
<evidence type="ECO:0000313" key="2">
    <source>
        <dbReference type="Proteomes" id="UP000692954"/>
    </source>
</evidence>
<gene>
    <name evidence="1" type="ORF">PSON_ATCC_30995.1.T0260001</name>
</gene>
<sequence length="113" mass="13233">MESINSIKVFKISTFCNPNAANQLFCSDLFINTIPKMFYLLSICIDDSSTSKLIIIKGWNIKIQLKIIKYLNEKKQELLTFSYTKKSKQKSNEFTDIIMPQSNFNYLKKNFIQ</sequence>
<accession>A0A8S1LNA6</accession>
<dbReference type="Proteomes" id="UP000692954">
    <property type="component" value="Unassembled WGS sequence"/>
</dbReference>